<reference evidence="1 2" key="2">
    <citation type="submission" date="2009-02" db="EMBL/GenBank/DDBJ databases">
        <title>Draft genome sequence of Blautia hydrogenotrophica DSM 10507 (Ruminococcus hydrogenotrophicus DSM 10507).</title>
        <authorList>
            <person name="Sudarsanam P."/>
            <person name="Ley R."/>
            <person name="Guruge J."/>
            <person name="Turnbaugh P.J."/>
            <person name="Mahowald M."/>
            <person name="Liep D."/>
            <person name="Gordon J."/>
        </authorList>
    </citation>
    <scope>NUCLEOTIDE SEQUENCE [LARGE SCALE GENOMIC DNA]</scope>
    <source>
        <strain evidence="2">DSM 10507 / JCM 14656 / S5a33</strain>
    </source>
</reference>
<evidence type="ECO:0008006" key="3">
    <source>
        <dbReference type="Google" id="ProtNLM"/>
    </source>
</evidence>
<dbReference type="eggNOG" id="COG0461">
    <property type="taxonomic scope" value="Bacteria"/>
</dbReference>
<name>C0CK66_BLAHS</name>
<dbReference type="Proteomes" id="UP000003100">
    <property type="component" value="Unassembled WGS sequence"/>
</dbReference>
<dbReference type="SUPFAM" id="SSF53271">
    <property type="entry name" value="PRTase-like"/>
    <property type="match status" value="1"/>
</dbReference>
<evidence type="ECO:0000313" key="2">
    <source>
        <dbReference type="Proteomes" id="UP000003100"/>
    </source>
</evidence>
<reference evidence="1 2" key="1">
    <citation type="submission" date="2009-01" db="EMBL/GenBank/DDBJ databases">
        <authorList>
            <person name="Fulton L."/>
            <person name="Clifton S."/>
            <person name="Fulton B."/>
            <person name="Xu J."/>
            <person name="Minx P."/>
            <person name="Pepin K.H."/>
            <person name="Johnson M."/>
            <person name="Bhonagiri V."/>
            <person name="Nash W.E."/>
            <person name="Mardis E.R."/>
            <person name="Wilson R.K."/>
        </authorList>
    </citation>
    <scope>NUCLEOTIDE SEQUENCE [LARGE SCALE GENOMIC DNA]</scope>
    <source>
        <strain evidence="2">DSM 10507 / JCM 14656 / S5a33</strain>
    </source>
</reference>
<evidence type="ECO:0000313" key="1">
    <source>
        <dbReference type="EMBL" id="EEG49855.1"/>
    </source>
</evidence>
<accession>C0CK66</accession>
<keyword evidence="2" id="KW-1185">Reference proteome</keyword>
<dbReference type="PATRIC" id="fig|476272.21.peg.2581"/>
<gene>
    <name evidence="1" type="ORF">RUMHYD_01236</name>
</gene>
<proteinExistence type="predicted"/>
<dbReference type="InterPro" id="IPR029057">
    <property type="entry name" value="PRTase-like"/>
</dbReference>
<protein>
    <recommendedName>
        <fullName evidence="3">Orotate phosphoribosyltransferase</fullName>
    </recommendedName>
</protein>
<dbReference type="EMBL" id="ACBZ01000058">
    <property type="protein sequence ID" value="EEG49855.1"/>
    <property type="molecule type" value="Genomic_DNA"/>
</dbReference>
<sequence length="218" mass="24105">MGGFSMREKMTKIYAKGNKNIILRVTPGHFVTPQSHITHYLDMTTMRSRVSEAQAVAKELANKYQVSTPVDTIVCMDSLEVIGAFLAEELTKAGVHSMNAHQTIYVTSPEFNSQGQILFRDNIQPMIKGKNCIILMSSVTTGKTLQSGIESILYYGGVIRGVSAIFSAVSKVAGVDVDSIFRQKDIPDYCTYKSRECKLCKNLVKIDALVNSFGYTKI</sequence>
<organism evidence="1 2">
    <name type="scientific">Blautia hydrogenotrophica (strain DSM 10507 / JCM 14656 / S5a33)</name>
    <name type="common">Ruminococcus hydrogenotrophicus</name>
    <dbReference type="NCBI Taxonomy" id="476272"/>
    <lineage>
        <taxon>Bacteria</taxon>
        <taxon>Bacillati</taxon>
        <taxon>Bacillota</taxon>
        <taxon>Clostridia</taxon>
        <taxon>Lachnospirales</taxon>
        <taxon>Lachnospiraceae</taxon>
        <taxon>Blautia</taxon>
    </lineage>
</organism>
<dbReference type="AlphaFoldDB" id="C0CK66"/>
<dbReference type="CDD" id="cd06223">
    <property type="entry name" value="PRTases_typeI"/>
    <property type="match status" value="1"/>
</dbReference>
<comment type="caution">
    <text evidence="1">The sequence shown here is derived from an EMBL/GenBank/DDBJ whole genome shotgun (WGS) entry which is preliminary data.</text>
</comment>
<dbReference type="HOGENOM" id="CLU_1292547_0_0_9"/>
<dbReference type="InterPro" id="IPR000836">
    <property type="entry name" value="PRTase_dom"/>
</dbReference>
<dbReference type="Gene3D" id="3.40.50.2020">
    <property type="match status" value="1"/>
</dbReference>